<dbReference type="Proteomes" id="UP000236161">
    <property type="component" value="Unassembled WGS sequence"/>
</dbReference>
<dbReference type="EMBL" id="KZ451945">
    <property type="protein sequence ID" value="PKA59661.1"/>
    <property type="molecule type" value="Genomic_DNA"/>
</dbReference>
<keyword evidence="2" id="KW-1185">Reference proteome</keyword>
<sequence length="74" mass="8389">MLVVGDHHYFFFNPFTLAEIPTQPYPRQPPEVADQVGEFSSAPTSRDCNIFLLSSHRNSLPVSRGSRAAFYLNF</sequence>
<proteinExistence type="predicted"/>
<dbReference type="AlphaFoldDB" id="A0A2I0AVU5"/>
<gene>
    <name evidence="1" type="ORF">AXF42_Ash021276</name>
</gene>
<accession>A0A2I0AVU5</accession>
<dbReference type="OrthoDB" id="1432457at2759"/>
<reference evidence="1 2" key="1">
    <citation type="journal article" date="2017" name="Nature">
        <title>The Apostasia genome and the evolution of orchids.</title>
        <authorList>
            <person name="Zhang G.Q."/>
            <person name="Liu K.W."/>
            <person name="Li Z."/>
            <person name="Lohaus R."/>
            <person name="Hsiao Y.Y."/>
            <person name="Niu S.C."/>
            <person name="Wang J.Y."/>
            <person name="Lin Y.C."/>
            <person name="Xu Q."/>
            <person name="Chen L.J."/>
            <person name="Yoshida K."/>
            <person name="Fujiwara S."/>
            <person name="Wang Z.W."/>
            <person name="Zhang Y.Q."/>
            <person name="Mitsuda N."/>
            <person name="Wang M."/>
            <person name="Liu G.H."/>
            <person name="Pecoraro L."/>
            <person name="Huang H.X."/>
            <person name="Xiao X.J."/>
            <person name="Lin M."/>
            <person name="Wu X.Y."/>
            <person name="Wu W.L."/>
            <person name="Chen Y.Y."/>
            <person name="Chang S.B."/>
            <person name="Sakamoto S."/>
            <person name="Ohme-Takagi M."/>
            <person name="Yagi M."/>
            <person name="Zeng S.J."/>
            <person name="Shen C.Y."/>
            <person name="Yeh C.M."/>
            <person name="Luo Y.B."/>
            <person name="Tsai W.C."/>
            <person name="Van de Peer Y."/>
            <person name="Liu Z.J."/>
        </authorList>
    </citation>
    <scope>NUCLEOTIDE SEQUENCE [LARGE SCALE GENOMIC DNA]</scope>
    <source>
        <strain evidence="2">cv. Shenzhen</strain>
        <tissue evidence="1">Stem</tissue>
    </source>
</reference>
<name>A0A2I0AVU5_9ASPA</name>
<evidence type="ECO:0000313" key="2">
    <source>
        <dbReference type="Proteomes" id="UP000236161"/>
    </source>
</evidence>
<organism evidence="1 2">
    <name type="scientific">Apostasia shenzhenica</name>
    <dbReference type="NCBI Taxonomy" id="1088818"/>
    <lineage>
        <taxon>Eukaryota</taxon>
        <taxon>Viridiplantae</taxon>
        <taxon>Streptophyta</taxon>
        <taxon>Embryophyta</taxon>
        <taxon>Tracheophyta</taxon>
        <taxon>Spermatophyta</taxon>
        <taxon>Magnoliopsida</taxon>
        <taxon>Liliopsida</taxon>
        <taxon>Asparagales</taxon>
        <taxon>Orchidaceae</taxon>
        <taxon>Apostasioideae</taxon>
        <taxon>Apostasia</taxon>
    </lineage>
</organism>
<protein>
    <submittedName>
        <fullName evidence="1">Uncharacterized protein</fullName>
    </submittedName>
</protein>
<evidence type="ECO:0000313" key="1">
    <source>
        <dbReference type="EMBL" id="PKA59661.1"/>
    </source>
</evidence>